<name>A0A5J6L3V5_9MICO</name>
<sequence>MSRTAAGRRLSLVLVAVVATVPLLTGCVVVREEWNALQRERSGTPAPGVVKPAILAADPRVDEVLTLQVGPSGFARIMTVVISVRGDEPVETSTALAVLTAAASTAQSEIHYLELMVRPASDTSQVLNLEDAAAGLPSDVTWRWQDSAIVVTNPDVLDER</sequence>
<reference evidence="2" key="1">
    <citation type="submission" date="2019-09" db="EMBL/GenBank/DDBJ databases">
        <title>Mumia zhuanghuii sp. nov. isolated from the intestinal contents of plateau pika (Ochotona curzoniae) in the Qinghai-Tibet plateau of China.</title>
        <authorList>
            <person name="Tian Z."/>
        </authorList>
    </citation>
    <scope>NUCLEOTIDE SEQUENCE [LARGE SCALE GENOMIC DNA]</scope>
    <source>
        <strain evidence="2">L-031</strain>
    </source>
</reference>
<accession>A0A5J6L3V5</accession>
<dbReference type="Proteomes" id="UP000325516">
    <property type="component" value="Chromosome"/>
</dbReference>
<keyword evidence="2" id="KW-1185">Reference proteome</keyword>
<protein>
    <recommendedName>
        <fullName evidence="3">Lipoprotein</fullName>
    </recommendedName>
</protein>
<evidence type="ECO:0000313" key="1">
    <source>
        <dbReference type="EMBL" id="QEW03056.1"/>
    </source>
</evidence>
<organism evidence="1 2">
    <name type="scientific">Microbacterium lushaniae</name>
    <dbReference type="NCBI Taxonomy" id="2614639"/>
    <lineage>
        <taxon>Bacteria</taxon>
        <taxon>Bacillati</taxon>
        <taxon>Actinomycetota</taxon>
        <taxon>Actinomycetes</taxon>
        <taxon>Micrococcales</taxon>
        <taxon>Microbacteriaceae</taxon>
        <taxon>Microbacterium</taxon>
    </lineage>
</organism>
<dbReference type="EMBL" id="CP044232">
    <property type="protein sequence ID" value="QEW03056.1"/>
    <property type="molecule type" value="Genomic_DNA"/>
</dbReference>
<dbReference type="KEGG" id="mlz:F6J85_08030"/>
<proteinExistence type="predicted"/>
<dbReference type="RefSeq" id="WP_150924552.1">
    <property type="nucleotide sequence ID" value="NZ_CP044232.1"/>
</dbReference>
<dbReference type="PROSITE" id="PS51257">
    <property type="entry name" value="PROKAR_LIPOPROTEIN"/>
    <property type="match status" value="1"/>
</dbReference>
<gene>
    <name evidence="1" type="ORF">F6J85_08030</name>
</gene>
<dbReference type="AlphaFoldDB" id="A0A5J6L3V5"/>
<evidence type="ECO:0000313" key="2">
    <source>
        <dbReference type="Proteomes" id="UP000325516"/>
    </source>
</evidence>
<evidence type="ECO:0008006" key="3">
    <source>
        <dbReference type="Google" id="ProtNLM"/>
    </source>
</evidence>